<feature type="compositionally biased region" description="Low complexity" evidence="2">
    <location>
        <begin position="99"/>
        <end position="113"/>
    </location>
</feature>
<evidence type="ECO:0000256" key="1">
    <source>
        <dbReference type="ARBA" id="ARBA00007355"/>
    </source>
</evidence>
<evidence type="ECO:0000313" key="3">
    <source>
        <dbReference type="EMBL" id="OAA62048.1"/>
    </source>
</evidence>
<protein>
    <submittedName>
        <fullName evidence="3">NADH:ubiquinone oxidoreductase, 17.2kDa subunit</fullName>
    </submittedName>
</protein>
<comment type="similarity">
    <text evidence="1">Belongs to the complex I NDUFA12 subunit family.</text>
</comment>
<accession>A0A167UYY3</accession>
<dbReference type="GO" id="GO:0045271">
    <property type="term" value="C:respiratory chain complex I"/>
    <property type="evidence" value="ECO:0007669"/>
    <property type="project" value="InterPro"/>
</dbReference>
<evidence type="ECO:0000256" key="2">
    <source>
        <dbReference type="SAM" id="MobiDB-lite"/>
    </source>
</evidence>
<feature type="compositionally biased region" description="Basic and acidic residues" evidence="2">
    <location>
        <begin position="162"/>
        <end position="171"/>
    </location>
</feature>
<reference evidence="3 4" key="1">
    <citation type="journal article" date="2016" name="Genome Biol. Evol.">
        <title>Divergent and convergent evolution of fungal pathogenicity.</title>
        <authorList>
            <person name="Shang Y."/>
            <person name="Xiao G."/>
            <person name="Zheng P."/>
            <person name="Cen K."/>
            <person name="Zhan S."/>
            <person name="Wang C."/>
        </authorList>
    </citation>
    <scope>NUCLEOTIDE SEQUENCE [LARGE SCALE GENOMIC DNA]</scope>
    <source>
        <strain evidence="3 4">RCEF 264</strain>
    </source>
</reference>
<keyword evidence="4" id="KW-1185">Reference proteome</keyword>
<evidence type="ECO:0000313" key="4">
    <source>
        <dbReference type="Proteomes" id="UP000076874"/>
    </source>
</evidence>
<feature type="compositionally biased region" description="Low complexity" evidence="2">
    <location>
        <begin position="124"/>
        <end position="145"/>
    </location>
</feature>
<keyword evidence="3" id="KW-0830">Ubiquinone</keyword>
<gene>
    <name evidence="3" type="ORF">SPI_04907</name>
</gene>
<organism evidence="3 4">
    <name type="scientific">Niveomyces insectorum RCEF 264</name>
    <dbReference type="NCBI Taxonomy" id="1081102"/>
    <lineage>
        <taxon>Eukaryota</taxon>
        <taxon>Fungi</taxon>
        <taxon>Dikarya</taxon>
        <taxon>Ascomycota</taxon>
        <taxon>Pezizomycotina</taxon>
        <taxon>Sordariomycetes</taxon>
        <taxon>Hypocreomycetidae</taxon>
        <taxon>Hypocreales</taxon>
        <taxon>Cordycipitaceae</taxon>
        <taxon>Niveomyces</taxon>
    </lineage>
</organism>
<feature type="region of interest" description="Disordered" evidence="2">
    <location>
        <begin position="91"/>
        <end position="192"/>
    </location>
</feature>
<dbReference type="AlphaFoldDB" id="A0A167UYY3"/>
<feature type="compositionally biased region" description="Pro residues" evidence="2">
    <location>
        <begin position="182"/>
        <end position="192"/>
    </location>
</feature>
<feature type="compositionally biased region" description="Pro residues" evidence="2">
    <location>
        <begin position="146"/>
        <end position="157"/>
    </location>
</feature>
<sequence length="192" mass="21661">MSSFANLWYKWKTLRLPWRKQFFAGRDLDGNTYWTFYDLRGGGPVDPSSSPSSPVRMRRIVRYPRGTHPGAVRVPPVWHQWLRHVREAPPTLEEQQQEVAAQPTPVTARARPTAKPPTPEEEGGAQPQPERVVVKAQPQAAAQQPRKPPPPPQPQQPPTKNDPWKDAEQARHTHQAWQPGGWAPPPGTAGKR</sequence>
<proteinExistence type="inferred from homology"/>
<dbReference type="Pfam" id="PF05071">
    <property type="entry name" value="NDUFA12"/>
    <property type="match status" value="1"/>
</dbReference>
<comment type="caution">
    <text evidence="3">The sequence shown here is derived from an EMBL/GenBank/DDBJ whole genome shotgun (WGS) entry which is preliminary data.</text>
</comment>
<name>A0A167UYY3_9HYPO</name>
<dbReference type="Proteomes" id="UP000076874">
    <property type="component" value="Unassembled WGS sequence"/>
</dbReference>
<dbReference type="EMBL" id="AZHD01000007">
    <property type="protein sequence ID" value="OAA62048.1"/>
    <property type="molecule type" value="Genomic_DNA"/>
</dbReference>
<dbReference type="InterPro" id="IPR007763">
    <property type="entry name" value="NDUFA12"/>
</dbReference>
<dbReference type="OrthoDB" id="10255576at2759"/>
<dbReference type="STRING" id="1081102.A0A167UYY3"/>